<evidence type="ECO:0000313" key="1">
    <source>
        <dbReference type="EMBL" id="KAK9753859.1"/>
    </source>
</evidence>
<dbReference type="AlphaFoldDB" id="A0AAW1N8I2"/>
<accession>A0AAW1N8I2</accession>
<name>A0AAW1N8I2_POPJA</name>
<gene>
    <name evidence="1" type="ORF">QE152_g1716</name>
</gene>
<reference evidence="1 2" key="1">
    <citation type="journal article" date="2024" name="BMC Genomics">
        <title>De novo assembly and annotation of Popillia japonica's genome with initial clues to its potential as an invasive pest.</title>
        <authorList>
            <person name="Cucini C."/>
            <person name="Boschi S."/>
            <person name="Funari R."/>
            <person name="Cardaioli E."/>
            <person name="Iannotti N."/>
            <person name="Marturano G."/>
            <person name="Paoli F."/>
            <person name="Bruttini M."/>
            <person name="Carapelli A."/>
            <person name="Frati F."/>
            <person name="Nardi F."/>
        </authorList>
    </citation>
    <scope>NUCLEOTIDE SEQUENCE [LARGE SCALE GENOMIC DNA]</scope>
    <source>
        <strain evidence="1">DMR45628</strain>
    </source>
</reference>
<proteinExistence type="predicted"/>
<comment type="caution">
    <text evidence="1">The sequence shown here is derived from an EMBL/GenBank/DDBJ whole genome shotgun (WGS) entry which is preliminary data.</text>
</comment>
<protein>
    <submittedName>
        <fullName evidence="1">Uncharacterized protein</fullName>
    </submittedName>
</protein>
<sequence length="98" mass="10764">MAYSGGQNKLVANIPLECLILSLAITYMVEIDGPTLSSVKVKTQHDVNGLEGLLNHDHKVLCLQKDTHVNGLEGLLNHDHKVLCLQKDTHSDMVLVQP</sequence>
<keyword evidence="2" id="KW-1185">Reference proteome</keyword>
<dbReference type="Proteomes" id="UP001458880">
    <property type="component" value="Unassembled WGS sequence"/>
</dbReference>
<evidence type="ECO:0000313" key="2">
    <source>
        <dbReference type="Proteomes" id="UP001458880"/>
    </source>
</evidence>
<dbReference type="EMBL" id="JASPKY010000009">
    <property type="protein sequence ID" value="KAK9753859.1"/>
    <property type="molecule type" value="Genomic_DNA"/>
</dbReference>
<organism evidence="1 2">
    <name type="scientific">Popillia japonica</name>
    <name type="common">Japanese beetle</name>
    <dbReference type="NCBI Taxonomy" id="7064"/>
    <lineage>
        <taxon>Eukaryota</taxon>
        <taxon>Metazoa</taxon>
        <taxon>Ecdysozoa</taxon>
        <taxon>Arthropoda</taxon>
        <taxon>Hexapoda</taxon>
        <taxon>Insecta</taxon>
        <taxon>Pterygota</taxon>
        <taxon>Neoptera</taxon>
        <taxon>Endopterygota</taxon>
        <taxon>Coleoptera</taxon>
        <taxon>Polyphaga</taxon>
        <taxon>Scarabaeiformia</taxon>
        <taxon>Scarabaeidae</taxon>
        <taxon>Rutelinae</taxon>
        <taxon>Popillia</taxon>
    </lineage>
</organism>